<dbReference type="PANTHER" id="PTHR43386">
    <property type="entry name" value="OLIGOPEPTIDE TRANSPORT SYSTEM PERMEASE PROTEIN APPC"/>
    <property type="match status" value="1"/>
</dbReference>
<evidence type="ECO:0000256" key="4">
    <source>
        <dbReference type="ARBA" id="ARBA00022519"/>
    </source>
</evidence>
<dbReference type="RefSeq" id="WP_007888795.1">
    <property type="nucleotide sequence ID" value="NZ_CP011047.1"/>
</dbReference>
<dbReference type="SUPFAM" id="SSF161098">
    <property type="entry name" value="MetI-like"/>
    <property type="match status" value="1"/>
</dbReference>
<feature type="transmembrane region" description="Helical" evidence="8">
    <location>
        <begin position="246"/>
        <end position="269"/>
    </location>
</feature>
<feature type="transmembrane region" description="Helical" evidence="8">
    <location>
        <begin position="21"/>
        <end position="40"/>
    </location>
</feature>
<evidence type="ECO:0000313" key="12">
    <source>
        <dbReference type="Proteomes" id="UP000244856"/>
    </source>
</evidence>
<gene>
    <name evidence="11" type="ORF">B7T07_19565</name>
    <name evidence="10" type="ORF">FZI38_08545</name>
</gene>
<keyword evidence="5 8" id="KW-0812">Transmembrane</keyword>
<evidence type="ECO:0000256" key="6">
    <source>
        <dbReference type="ARBA" id="ARBA00022989"/>
    </source>
</evidence>
<dbReference type="InterPro" id="IPR035906">
    <property type="entry name" value="MetI-like_sf"/>
</dbReference>
<evidence type="ECO:0000256" key="8">
    <source>
        <dbReference type="RuleBase" id="RU363032"/>
    </source>
</evidence>
<name>A0A2S9UHS0_CROSK</name>
<dbReference type="KEGG" id="csj:CSK29544_03173"/>
<comment type="similarity">
    <text evidence="8">Belongs to the binding-protein-dependent transport system permease family.</text>
</comment>
<dbReference type="Proteomes" id="UP000244856">
    <property type="component" value="Unassembled WGS sequence"/>
</dbReference>
<dbReference type="PANTHER" id="PTHR43386:SF25">
    <property type="entry name" value="PEPTIDE ABC TRANSPORTER PERMEASE PROTEIN"/>
    <property type="match status" value="1"/>
</dbReference>
<evidence type="ECO:0000259" key="9">
    <source>
        <dbReference type="PROSITE" id="PS50928"/>
    </source>
</evidence>
<organism evidence="11 12">
    <name type="scientific">Cronobacter sakazakii</name>
    <name type="common">Enterobacter sakazakii</name>
    <dbReference type="NCBI Taxonomy" id="28141"/>
    <lineage>
        <taxon>Bacteria</taxon>
        <taxon>Pseudomonadati</taxon>
        <taxon>Pseudomonadota</taxon>
        <taxon>Gammaproteobacteria</taxon>
        <taxon>Enterobacterales</taxon>
        <taxon>Enterobacteriaceae</taxon>
        <taxon>Cronobacter</taxon>
    </lineage>
</organism>
<sequence>MIFPGRYASRSRRRPLPGDGLLGGALLAVLILAALLSPWLPLPDPLQSDLAAVFQAPGPQHWLGADQLGRDVLSRILAGARLSLFVVIIAALIAATMGTLMGMVAGYFGGWVDALIMRLIDIQLAVPFILLILLVMALFGTSLANIIVIMGVTSWAIYARVARARTLEIRELEYIEAARTMGFSHLRIMLRHILPALATPLLVLLTLDIPRLIVLEASVGFLGMGIQPPTPTLGNLIGEGRAYMLLAPWLVVWPGCAIAMLVVGCNLLGDYWLRTTQARVE</sequence>
<feature type="transmembrane region" description="Helical" evidence="8">
    <location>
        <begin position="82"/>
        <end position="108"/>
    </location>
</feature>
<evidence type="ECO:0000256" key="3">
    <source>
        <dbReference type="ARBA" id="ARBA00022475"/>
    </source>
</evidence>
<proteinExistence type="inferred from homology"/>
<dbReference type="GO" id="GO:0055085">
    <property type="term" value="P:transmembrane transport"/>
    <property type="evidence" value="ECO:0007669"/>
    <property type="project" value="InterPro"/>
</dbReference>
<evidence type="ECO:0000256" key="2">
    <source>
        <dbReference type="ARBA" id="ARBA00022448"/>
    </source>
</evidence>
<dbReference type="Proteomes" id="UP000439917">
    <property type="component" value="Unassembled WGS sequence"/>
</dbReference>
<evidence type="ECO:0000256" key="1">
    <source>
        <dbReference type="ARBA" id="ARBA00004429"/>
    </source>
</evidence>
<dbReference type="EMBL" id="NCTU01000016">
    <property type="protein sequence ID" value="PUW02020.1"/>
    <property type="molecule type" value="Genomic_DNA"/>
</dbReference>
<feature type="domain" description="ABC transmembrane type-1" evidence="9">
    <location>
        <begin position="80"/>
        <end position="269"/>
    </location>
</feature>
<dbReference type="CDD" id="cd06261">
    <property type="entry name" value="TM_PBP2"/>
    <property type="match status" value="1"/>
</dbReference>
<evidence type="ECO:0000313" key="11">
    <source>
        <dbReference type="EMBL" id="PUW02020.1"/>
    </source>
</evidence>
<evidence type="ECO:0000256" key="5">
    <source>
        <dbReference type="ARBA" id="ARBA00022692"/>
    </source>
</evidence>
<dbReference type="AlphaFoldDB" id="A0A2S9UHS0"/>
<reference evidence="10 13" key="2">
    <citation type="submission" date="2019-09" db="EMBL/GenBank/DDBJ databases">
        <title>Prevalence, distribution, and phylogeny of type two toxin-antitoxin genes possessed by Cronobacter species where C. sakazakii homologs follow sequence type lineages.</title>
        <authorList>
            <person name="Finkelstein S."/>
            <person name="Negrete F."/>
            <person name="Jang H."/>
            <person name="Gopinath G.R."/>
            <person name="Tall B.D."/>
        </authorList>
    </citation>
    <scope>NUCLEOTIDE SEQUENCE [LARGE SCALE GENOMIC DNA]</scope>
    <source>
        <strain evidence="10 13">MOD1_Comp4</strain>
    </source>
</reference>
<keyword evidence="2 8" id="KW-0813">Transport</keyword>
<dbReference type="InterPro" id="IPR050366">
    <property type="entry name" value="BP-dependent_transpt_permease"/>
</dbReference>
<keyword evidence="6 8" id="KW-1133">Transmembrane helix</keyword>
<dbReference type="InterPro" id="IPR000515">
    <property type="entry name" value="MetI-like"/>
</dbReference>
<protein>
    <submittedName>
        <fullName evidence="11">ABC transporter permease</fullName>
    </submittedName>
</protein>
<evidence type="ECO:0000313" key="10">
    <source>
        <dbReference type="EMBL" id="KAB0880053.1"/>
    </source>
</evidence>
<dbReference type="GO" id="GO:0005886">
    <property type="term" value="C:plasma membrane"/>
    <property type="evidence" value="ECO:0007669"/>
    <property type="project" value="UniProtKB-SubCell"/>
</dbReference>
<dbReference type="PROSITE" id="PS50928">
    <property type="entry name" value="ABC_TM1"/>
    <property type="match status" value="1"/>
</dbReference>
<dbReference type="GeneID" id="56730679"/>
<keyword evidence="3" id="KW-1003">Cell membrane</keyword>
<dbReference type="Gene3D" id="1.10.3720.10">
    <property type="entry name" value="MetI-like"/>
    <property type="match status" value="1"/>
</dbReference>
<dbReference type="Pfam" id="PF00528">
    <property type="entry name" value="BPD_transp_1"/>
    <property type="match status" value="1"/>
</dbReference>
<keyword evidence="4" id="KW-0997">Cell inner membrane</keyword>
<evidence type="ECO:0000313" key="13">
    <source>
        <dbReference type="Proteomes" id="UP000439917"/>
    </source>
</evidence>
<evidence type="ECO:0000256" key="7">
    <source>
        <dbReference type="ARBA" id="ARBA00023136"/>
    </source>
</evidence>
<comment type="caution">
    <text evidence="11">The sequence shown here is derived from an EMBL/GenBank/DDBJ whole genome shotgun (WGS) entry which is preliminary data.</text>
</comment>
<comment type="subcellular location">
    <subcellularLocation>
        <location evidence="1">Cell inner membrane</location>
        <topology evidence="1">Multi-pass membrane protein</topology>
    </subcellularLocation>
    <subcellularLocation>
        <location evidence="8">Cell membrane</location>
        <topology evidence="8">Multi-pass membrane protein</topology>
    </subcellularLocation>
</comment>
<accession>A0A2S9UHS0</accession>
<keyword evidence="7 8" id="KW-0472">Membrane</keyword>
<feature type="transmembrane region" description="Helical" evidence="8">
    <location>
        <begin position="193"/>
        <end position="226"/>
    </location>
</feature>
<dbReference type="EMBL" id="WAGF01000007">
    <property type="protein sequence ID" value="KAB0880053.1"/>
    <property type="molecule type" value="Genomic_DNA"/>
</dbReference>
<reference evidence="11 12" key="1">
    <citation type="submission" date="2017-04" db="EMBL/GenBank/DDBJ databases">
        <title>Cronobacter sakazakii, ST83 Lineage Isolates.</title>
        <authorList>
            <person name="Chase H."/>
            <person name="Tall B."/>
            <person name="Gopinath G."/>
            <person name="Lehner A."/>
        </authorList>
    </citation>
    <scope>NUCLEOTIDE SEQUENCE [LARGE SCALE GENOMIC DNA]</scope>
    <source>
        <strain evidence="11 12">MOD1_Comp15</strain>
    </source>
</reference>